<dbReference type="Proteomes" id="UP000297527">
    <property type="component" value="Unassembled WGS sequence"/>
</dbReference>
<dbReference type="OrthoDB" id="3524467at2759"/>
<feature type="compositionally biased region" description="Polar residues" evidence="1">
    <location>
        <begin position="123"/>
        <end position="136"/>
    </location>
</feature>
<evidence type="ECO:0000256" key="1">
    <source>
        <dbReference type="SAM" id="MobiDB-lite"/>
    </source>
</evidence>
<feature type="region of interest" description="Disordered" evidence="1">
    <location>
        <begin position="1"/>
        <end position="166"/>
    </location>
</feature>
<gene>
    <name evidence="2" type="ORF">BCON_0083g00220</name>
</gene>
<organism evidence="2 3">
    <name type="scientific">Botryotinia convoluta</name>
    <dbReference type="NCBI Taxonomy" id="54673"/>
    <lineage>
        <taxon>Eukaryota</taxon>
        <taxon>Fungi</taxon>
        <taxon>Dikarya</taxon>
        <taxon>Ascomycota</taxon>
        <taxon>Pezizomycotina</taxon>
        <taxon>Leotiomycetes</taxon>
        <taxon>Helotiales</taxon>
        <taxon>Sclerotiniaceae</taxon>
        <taxon>Botryotinia</taxon>
    </lineage>
</organism>
<dbReference type="AlphaFoldDB" id="A0A4Z1IAV7"/>
<comment type="caution">
    <text evidence="2">The sequence shown here is derived from an EMBL/GenBank/DDBJ whole genome shotgun (WGS) entry which is preliminary data.</text>
</comment>
<reference evidence="2 3" key="1">
    <citation type="submission" date="2017-12" db="EMBL/GenBank/DDBJ databases">
        <title>Comparative genomics of Botrytis spp.</title>
        <authorList>
            <person name="Valero-Jimenez C.A."/>
            <person name="Tapia P."/>
            <person name="Veloso J."/>
            <person name="Silva-Moreno E."/>
            <person name="Staats M."/>
            <person name="Valdes J.H."/>
            <person name="Van Kan J.A.L."/>
        </authorList>
    </citation>
    <scope>NUCLEOTIDE SEQUENCE [LARGE SCALE GENOMIC DNA]</scope>
    <source>
        <strain evidence="2 3">MUCL11595</strain>
    </source>
</reference>
<feature type="compositionally biased region" description="Polar residues" evidence="1">
    <location>
        <begin position="48"/>
        <end position="102"/>
    </location>
</feature>
<evidence type="ECO:0000313" key="3">
    <source>
        <dbReference type="Proteomes" id="UP000297527"/>
    </source>
</evidence>
<protein>
    <submittedName>
        <fullName evidence="2">Uncharacterized protein</fullName>
    </submittedName>
</protein>
<keyword evidence="3" id="KW-1185">Reference proteome</keyword>
<evidence type="ECO:0000313" key="2">
    <source>
        <dbReference type="EMBL" id="TGO56030.1"/>
    </source>
</evidence>
<accession>A0A4Z1IAV7</accession>
<dbReference type="EMBL" id="PQXN01000083">
    <property type="protein sequence ID" value="TGO56030.1"/>
    <property type="molecule type" value="Genomic_DNA"/>
</dbReference>
<name>A0A4Z1IAV7_9HELO</name>
<proteinExistence type="predicted"/>
<sequence>MDQDFDAWFKETVSAPAQNPSRFRCSPPNQDKGPIQSYNTNQRHKTENGNGQPSSFDQITNNLSQPNPSGFQHLNGTTFHPDPTSFNPHSHLSAPSTFSSHPLTPPPVSDPSAMSRQQKRSRSSPNFQFDNPNQSAEKQKDHENTSHFFGGENKQHQNQYDNQSSSDLRSDLLQTIGRLKAEFDTEKMMRESIQRDMANIRSESDTYIKFALSYSEKCAEFLATFPGQMKQAKDAYVEKVKILDQKIAEVEMLKQKTQARII</sequence>